<dbReference type="SUPFAM" id="SSF54211">
    <property type="entry name" value="Ribosomal protein S5 domain 2-like"/>
    <property type="match status" value="1"/>
</dbReference>
<sequence>MPRTHKIEDYRNFGIMAHIDAGKTTTTERILYYTGKSHKIGEVHEGAATMDWMEQEQERGITITSAATTAIWNDKRLNIIDTPGHVDFTIEVERSLRVLDGAVCVLDSNQGVEPQTETVWRQGDKYHVPRIVFANKMDKTGADFFKCLDDIVKRLGAKPVAIQLPIGAENDFKGLIDLVRMKGVVWENEGLGANYHDIDIPADLQAQAEEYRAKLVEAAVELDDKVLEDFLEGNEPDEATLKRMIRKAVLTGAFYPVLCGSAFKNKGVQPLLDAVVDYLPSPVDVPPIKGIDPRNDEEVVRKSSDTEPLALLGFKIMDDPFVGTITFCRIYSGKLETGANLMNSTRDKKERIGRMLLMHANNREDIKEAYAGDIVALAGLKEVRTGDTLCDPLKPVILEKMEFPEPVIEIAIEPKSKADQEKLGVALHKLAAEDPSFRVSTDQESGQTILKGMGELHLDIKVDILRRTYKVDANIGQPQVAYRERISKAVELDYTHKKQTGGTGQFARVKFVVEPNEPGKGFEFESKIVGGAVPKEYFPGVEKGLQSVLGAGVVAGFPVVDLKVSLIDGAYHEVDSSALAFEIASRAALREALTKGNSVLLEPIMKVEVVTPEEYTGSVIGDLNSRRGQILGQDMRGNANVVNAMVPLANMFGYVSQLRSFSQGRAQFTMQFDHYEQVPSHVAQEVQAKYA</sequence>
<dbReference type="PRINTS" id="PR00315">
    <property type="entry name" value="ELONGATNFCT"/>
</dbReference>
<dbReference type="InterPro" id="IPR009000">
    <property type="entry name" value="Transl_B-barrel_sf"/>
</dbReference>
<evidence type="ECO:0000256" key="7">
    <source>
        <dbReference type="ARBA" id="ARBA00024731"/>
    </source>
</evidence>
<dbReference type="PROSITE" id="PS00301">
    <property type="entry name" value="G_TR_1"/>
    <property type="match status" value="1"/>
</dbReference>
<dbReference type="NCBIfam" id="TIGR00484">
    <property type="entry name" value="EF-G"/>
    <property type="match status" value="1"/>
</dbReference>
<dbReference type="InterPro" id="IPR041095">
    <property type="entry name" value="EFG_II"/>
</dbReference>
<dbReference type="Pfam" id="PF03764">
    <property type="entry name" value="EFG_IV"/>
    <property type="match status" value="1"/>
</dbReference>
<keyword evidence="6 8" id="KW-0342">GTP-binding</keyword>
<dbReference type="Pfam" id="PF00679">
    <property type="entry name" value="EFG_C"/>
    <property type="match status" value="1"/>
</dbReference>
<feature type="binding site" evidence="8">
    <location>
        <begin position="135"/>
        <end position="138"/>
    </location>
    <ligand>
        <name>GTP</name>
        <dbReference type="ChEBI" id="CHEBI:37565"/>
    </ligand>
</feature>
<dbReference type="CDD" id="cd01434">
    <property type="entry name" value="EFG_mtEFG1_IV"/>
    <property type="match status" value="1"/>
</dbReference>
<keyword evidence="4 8" id="KW-0251">Elongation factor</keyword>
<evidence type="ECO:0000313" key="11">
    <source>
        <dbReference type="Proteomes" id="UP001595796"/>
    </source>
</evidence>
<dbReference type="PROSITE" id="PS51722">
    <property type="entry name" value="G_TR_2"/>
    <property type="match status" value="1"/>
</dbReference>
<feature type="domain" description="Tr-type G" evidence="9">
    <location>
        <begin position="8"/>
        <end position="283"/>
    </location>
</feature>
<comment type="caution">
    <text evidence="10">The sequence shown here is derived from an EMBL/GenBank/DDBJ whole genome shotgun (WGS) entry which is preliminary data.</text>
</comment>
<dbReference type="SUPFAM" id="SSF54980">
    <property type="entry name" value="EF-G C-terminal domain-like"/>
    <property type="match status" value="2"/>
</dbReference>
<evidence type="ECO:0000256" key="1">
    <source>
        <dbReference type="ARBA" id="ARBA00005870"/>
    </source>
</evidence>
<dbReference type="InterPro" id="IPR009022">
    <property type="entry name" value="EFG_III"/>
</dbReference>
<keyword evidence="8" id="KW-0963">Cytoplasm</keyword>
<dbReference type="SUPFAM" id="SSF52540">
    <property type="entry name" value="P-loop containing nucleoside triphosphate hydrolases"/>
    <property type="match status" value="1"/>
</dbReference>
<dbReference type="RefSeq" id="WP_114958749.1">
    <property type="nucleotide sequence ID" value="NZ_JBHSJF010000009.1"/>
</dbReference>
<feature type="binding site" evidence="8">
    <location>
        <begin position="81"/>
        <end position="85"/>
    </location>
    <ligand>
        <name>GTP</name>
        <dbReference type="ChEBI" id="CHEBI:37565"/>
    </ligand>
</feature>
<dbReference type="InterPro" id="IPR000640">
    <property type="entry name" value="EFG_V-like"/>
</dbReference>
<dbReference type="CDD" id="cd03713">
    <property type="entry name" value="EFG_mtEFG_C"/>
    <property type="match status" value="1"/>
</dbReference>
<dbReference type="Pfam" id="PF03144">
    <property type="entry name" value="GTP_EFTU_D2"/>
    <property type="match status" value="1"/>
</dbReference>
<dbReference type="CDD" id="cd01886">
    <property type="entry name" value="EF-G"/>
    <property type="match status" value="1"/>
</dbReference>
<dbReference type="Gene3D" id="2.40.30.10">
    <property type="entry name" value="Translation factors"/>
    <property type="match status" value="1"/>
</dbReference>
<dbReference type="InterPro" id="IPR005225">
    <property type="entry name" value="Small_GTP-bd"/>
</dbReference>
<dbReference type="Gene3D" id="3.30.70.240">
    <property type="match status" value="1"/>
</dbReference>
<dbReference type="EMBL" id="JBHSJF010000009">
    <property type="protein sequence ID" value="MFC5069970.1"/>
    <property type="molecule type" value="Genomic_DNA"/>
</dbReference>
<evidence type="ECO:0000256" key="2">
    <source>
        <dbReference type="ARBA" id="ARBA00017872"/>
    </source>
</evidence>
<dbReference type="InterPro" id="IPR014721">
    <property type="entry name" value="Ribsml_uS5_D2-typ_fold_subgr"/>
</dbReference>
<comment type="function">
    <text evidence="7 8">Catalyzes the GTP-dependent ribosomal translocation step during translation elongation. During this step, the ribosome changes from the pre-translocational (PRE) to the post-translocational (POST) state as the newly formed A-site-bound peptidyl-tRNA and P-site-bound deacylated tRNA move to the P and E sites, respectively. Catalyzes the coordinated movement of the two tRNA molecules, the mRNA and conformational changes in the ribosome.</text>
</comment>
<comment type="similarity">
    <text evidence="1 8">Belongs to the TRAFAC class translation factor GTPase superfamily. Classic translation factor GTPase family. EF-G/EF-2 subfamily.</text>
</comment>
<dbReference type="SMART" id="SM00838">
    <property type="entry name" value="EFG_C"/>
    <property type="match status" value="1"/>
</dbReference>
<dbReference type="InterPro" id="IPR027417">
    <property type="entry name" value="P-loop_NTPase"/>
</dbReference>
<proteinExistence type="inferred from homology"/>
<dbReference type="HAMAP" id="MF_00054_B">
    <property type="entry name" value="EF_G_EF_2_B"/>
    <property type="match status" value="1"/>
</dbReference>
<dbReference type="CDD" id="cd16262">
    <property type="entry name" value="EFG_III"/>
    <property type="match status" value="1"/>
</dbReference>
<dbReference type="InterPro" id="IPR004161">
    <property type="entry name" value="EFTu-like_2"/>
</dbReference>
<reference evidence="11" key="1">
    <citation type="journal article" date="2019" name="Int. J. Syst. Evol. Microbiol.">
        <title>The Global Catalogue of Microorganisms (GCM) 10K type strain sequencing project: providing services to taxonomists for standard genome sequencing and annotation.</title>
        <authorList>
            <consortium name="The Broad Institute Genomics Platform"/>
            <consortium name="The Broad Institute Genome Sequencing Center for Infectious Disease"/>
            <person name="Wu L."/>
            <person name="Ma J."/>
        </authorList>
    </citation>
    <scope>NUCLEOTIDE SEQUENCE [LARGE SCALE GENOMIC DNA]</scope>
    <source>
        <strain evidence="11">CGMCC 1.16444</strain>
    </source>
</reference>
<comment type="subcellular location">
    <subcellularLocation>
        <location evidence="8">Cytoplasm</location>
    </subcellularLocation>
</comment>
<dbReference type="PANTHER" id="PTHR43261:SF1">
    <property type="entry name" value="RIBOSOME-RELEASING FACTOR 2, MITOCHONDRIAL"/>
    <property type="match status" value="1"/>
</dbReference>
<keyword evidence="3 8" id="KW-0547">Nucleotide-binding</keyword>
<feature type="binding site" evidence="8">
    <location>
        <begin position="17"/>
        <end position="24"/>
    </location>
    <ligand>
        <name>GTP</name>
        <dbReference type="ChEBI" id="CHEBI:37565"/>
    </ligand>
</feature>
<dbReference type="NCBIfam" id="TIGR00231">
    <property type="entry name" value="small_GTP"/>
    <property type="match status" value="1"/>
</dbReference>
<dbReference type="Gene3D" id="3.30.230.10">
    <property type="match status" value="1"/>
</dbReference>
<evidence type="ECO:0000256" key="8">
    <source>
        <dbReference type="HAMAP-Rule" id="MF_00054"/>
    </source>
</evidence>
<dbReference type="Gene3D" id="3.40.50.300">
    <property type="entry name" value="P-loop containing nucleotide triphosphate hydrolases"/>
    <property type="match status" value="1"/>
</dbReference>
<dbReference type="InterPro" id="IPR000795">
    <property type="entry name" value="T_Tr_GTP-bd_dom"/>
</dbReference>
<dbReference type="NCBIfam" id="NF009381">
    <property type="entry name" value="PRK12740.1-5"/>
    <property type="match status" value="1"/>
</dbReference>
<organism evidence="10 11">
    <name type="scientific">Flaviflagellibacter deserti</name>
    <dbReference type="NCBI Taxonomy" id="2267266"/>
    <lineage>
        <taxon>Bacteria</taxon>
        <taxon>Pseudomonadati</taxon>
        <taxon>Pseudomonadota</taxon>
        <taxon>Alphaproteobacteria</taxon>
        <taxon>Hyphomicrobiales</taxon>
        <taxon>Flaviflagellibacter</taxon>
    </lineage>
</organism>
<dbReference type="Proteomes" id="UP001595796">
    <property type="component" value="Unassembled WGS sequence"/>
</dbReference>
<dbReference type="InterPro" id="IPR035647">
    <property type="entry name" value="EFG_III/V"/>
</dbReference>
<accession>A0ABV9Z8X4</accession>
<dbReference type="InterPro" id="IPR047872">
    <property type="entry name" value="EFG_IV"/>
</dbReference>
<evidence type="ECO:0000256" key="5">
    <source>
        <dbReference type="ARBA" id="ARBA00022917"/>
    </source>
</evidence>
<keyword evidence="5 8" id="KW-0648">Protein biosynthesis</keyword>
<dbReference type="SUPFAM" id="SSF50447">
    <property type="entry name" value="Translation proteins"/>
    <property type="match status" value="1"/>
</dbReference>
<dbReference type="Pfam" id="PF00009">
    <property type="entry name" value="GTP_EFTU"/>
    <property type="match status" value="1"/>
</dbReference>
<evidence type="ECO:0000256" key="6">
    <source>
        <dbReference type="ARBA" id="ARBA00023134"/>
    </source>
</evidence>
<gene>
    <name evidence="8 10" type="primary">fusA</name>
    <name evidence="10" type="ORF">ACFPFW_18300</name>
</gene>
<protein>
    <recommendedName>
        <fullName evidence="2 8">Elongation factor G</fullName>
        <shortName evidence="8">EF-G</shortName>
    </recommendedName>
</protein>
<dbReference type="InterPro" id="IPR031157">
    <property type="entry name" value="G_TR_CS"/>
</dbReference>
<dbReference type="Gene3D" id="3.30.70.870">
    <property type="entry name" value="Elongation Factor G (Translational Gtpase), domain 3"/>
    <property type="match status" value="1"/>
</dbReference>
<dbReference type="Pfam" id="PF14492">
    <property type="entry name" value="EFG_III"/>
    <property type="match status" value="1"/>
</dbReference>
<name>A0ABV9Z8X4_9HYPH</name>
<keyword evidence="11" id="KW-1185">Reference proteome</keyword>
<evidence type="ECO:0000259" key="9">
    <source>
        <dbReference type="PROSITE" id="PS51722"/>
    </source>
</evidence>
<dbReference type="InterPro" id="IPR020568">
    <property type="entry name" value="Ribosomal_Su5_D2-typ_SF"/>
</dbReference>
<evidence type="ECO:0000313" key="10">
    <source>
        <dbReference type="EMBL" id="MFC5069970.1"/>
    </source>
</evidence>
<evidence type="ECO:0000256" key="4">
    <source>
        <dbReference type="ARBA" id="ARBA00022768"/>
    </source>
</evidence>
<dbReference type="GO" id="GO:0003746">
    <property type="term" value="F:translation elongation factor activity"/>
    <property type="evidence" value="ECO:0007669"/>
    <property type="project" value="UniProtKB-KW"/>
</dbReference>
<dbReference type="SMART" id="SM00889">
    <property type="entry name" value="EFG_IV"/>
    <property type="match status" value="1"/>
</dbReference>
<dbReference type="InterPro" id="IPR004540">
    <property type="entry name" value="Transl_elong_EFG/EF2"/>
</dbReference>
<dbReference type="PANTHER" id="PTHR43261">
    <property type="entry name" value="TRANSLATION ELONGATION FACTOR G-RELATED"/>
    <property type="match status" value="1"/>
</dbReference>
<dbReference type="InterPro" id="IPR035649">
    <property type="entry name" value="EFG_V"/>
</dbReference>
<evidence type="ECO:0000256" key="3">
    <source>
        <dbReference type="ARBA" id="ARBA00022741"/>
    </source>
</evidence>
<dbReference type="CDD" id="cd04088">
    <property type="entry name" value="EFG_mtEFG_II"/>
    <property type="match status" value="1"/>
</dbReference>
<dbReference type="InterPro" id="IPR005517">
    <property type="entry name" value="Transl_elong_EFG/EF2_IV"/>
</dbReference>
<dbReference type="NCBIfam" id="NF009379">
    <property type="entry name" value="PRK12740.1-3"/>
    <property type="match status" value="1"/>
</dbReference>